<feature type="compositionally biased region" description="Low complexity" evidence="9">
    <location>
        <begin position="42"/>
        <end position="54"/>
    </location>
</feature>
<organism evidence="11 12">
    <name type="scientific">Hymenochirus boettgeri</name>
    <name type="common">Congo dwarf clawed frog</name>
    <dbReference type="NCBI Taxonomy" id="247094"/>
    <lineage>
        <taxon>Eukaryota</taxon>
        <taxon>Metazoa</taxon>
        <taxon>Chordata</taxon>
        <taxon>Craniata</taxon>
        <taxon>Vertebrata</taxon>
        <taxon>Euteleostomi</taxon>
        <taxon>Amphibia</taxon>
        <taxon>Batrachia</taxon>
        <taxon>Anura</taxon>
        <taxon>Pipoidea</taxon>
        <taxon>Pipidae</taxon>
        <taxon>Pipinae</taxon>
        <taxon>Hymenochirus</taxon>
    </lineage>
</organism>
<dbReference type="GO" id="GO:0007399">
    <property type="term" value="P:nervous system development"/>
    <property type="evidence" value="ECO:0007669"/>
    <property type="project" value="TreeGrafter"/>
</dbReference>
<dbReference type="Pfam" id="PF12547">
    <property type="entry name" value="ATXN-1_C"/>
    <property type="match status" value="1"/>
</dbReference>
<accession>A0A8T2JI94</accession>
<evidence type="ECO:0000256" key="9">
    <source>
        <dbReference type="SAM" id="MobiDB-lite"/>
    </source>
</evidence>
<evidence type="ECO:0000313" key="12">
    <source>
        <dbReference type="Proteomes" id="UP000812440"/>
    </source>
</evidence>
<evidence type="ECO:0000256" key="4">
    <source>
        <dbReference type="ARBA" id="ARBA00022553"/>
    </source>
</evidence>
<feature type="compositionally biased region" description="Basic and acidic residues" evidence="9">
    <location>
        <begin position="1"/>
        <end position="30"/>
    </location>
</feature>
<dbReference type="GO" id="GO:0003677">
    <property type="term" value="F:DNA binding"/>
    <property type="evidence" value="ECO:0007669"/>
    <property type="project" value="UniProtKB-KW"/>
</dbReference>
<reference evidence="11" key="1">
    <citation type="thesis" date="2020" institute="ProQuest LLC" country="789 East Eisenhower Parkway, Ann Arbor, MI, USA">
        <title>Comparative Genomics and Chromosome Evolution.</title>
        <authorList>
            <person name="Mudd A.B."/>
        </authorList>
    </citation>
    <scope>NUCLEOTIDE SEQUENCE</scope>
    <source>
        <strain evidence="11">Female2</strain>
        <tissue evidence="11">Blood</tissue>
    </source>
</reference>
<evidence type="ECO:0000256" key="3">
    <source>
        <dbReference type="ARBA" id="ARBA00022491"/>
    </source>
</evidence>
<keyword evidence="8" id="KW-0539">Nucleus</keyword>
<keyword evidence="6" id="KW-0238">DNA-binding</keyword>
<gene>
    <name evidence="11" type="ORF">GDO86_011223</name>
</gene>
<dbReference type="OrthoDB" id="10000452at2759"/>
<comment type="similarity">
    <text evidence="2">Belongs to the ATXN1 family.</text>
</comment>
<dbReference type="SUPFAM" id="SSF102031">
    <property type="entry name" value="AXH domain"/>
    <property type="match status" value="1"/>
</dbReference>
<evidence type="ECO:0000256" key="7">
    <source>
        <dbReference type="ARBA" id="ARBA00023163"/>
    </source>
</evidence>
<keyword evidence="7" id="KW-0804">Transcription</keyword>
<dbReference type="GO" id="GO:0003723">
    <property type="term" value="F:RNA binding"/>
    <property type="evidence" value="ECO:0007669"/>
    <property type="project" value="InterPro"/>
</dbReference>
<keyword evidence="5" id="KW-0805">Transcription regulation</keyword>
<dbReference type="EMBL" id="JAACNH010000005">
    <property type="protein sequence ID" value="KAG8442341.1"/>
    <property type="molecule type" value="Genomic_DNA"/>
</dbReference>
<feature type="region of interest" description="Disordered" evidence="9">
    <location>
        <begin position="371"/>
        <end position="395"/>
    </location>
</feature>
<dbReference type="SMART" id="SM00536">
    <property type="entry name" value="AXH"/>
    <property type="match status" value="1"/>
</dbReference>
<feature type="region of interest" description="Disordered" evidence="9">
    <location>
        <begin position="1"/>
        <end position="97"/>
    </location>
</feature>
<dbReference type="InterPro" id="IPR020997">
    <property type="entry name" value="Ataxin-1_N"/>
</dbReference>
<evidence type="ECO:0000256" key="6">
    <source>
        <dbReference type="ARBA" id="ARBA00023125"/>
    </source>
</evidence>
<dbReference type="Proteomes" id="UP000812440">
    <property type="component" value="Chromosome 6"/>
</dbReference>
<evidence type="ECO:0000256" key="8">
    <source>
        <dbReference type="ARBA" id="ARBA00023242"/>
    </source>
</evidence>
<evidence type="ECO:0000313" key="11">
    <source>
        <dbReference type="EMBL" id="KAG8442341.1"/>
    </source>
</evidence>
<dbReference type="PANTHER" id="PTHR13392">
    <property type="entry name" value="ATAXIN 1"/>
    <property type="match status" value="1"/>
</dbReference>
<evidence type="ECO:0000256" key="5">
    <source>
        <dbReference type="ARBA" id="ARBA00023015"/>
    </source>
</evidence>
<name>A0A8T2JI94_9PIPI</name>
<keyword evidence="3" id="KW-0678">Repressor</keyword>
<dbReference type="AlphaFoldDB" id="A0A8T2JI94"/>
<feature type="compositionally biased region" description="Low complexity" evidence="9">
    <location>
        <begin position="87"/>
        <end position="97"/>
    </location>
</feature>
<keyword evidence="4" id="KW-0597">Phosphoprotein</keyword>
<proteinExistence type="inferred from homology"/>
<keyword evidence="12" id="KW-1185">Reference proteome</keyword>
<dbReference type="InterPro" id="IPR036096">
    <property type="entry name" value="Ataxin_AXH_dom_sf"/>
</dbReference>
<dbReference type="GO" id="GO:0000122">
    <property type="term" value="P:negative regulation of transcription by RNA polymerase II"/>
    <property type="evidence" value="ECO:0007669"/>
    <property type="project" value="TreeGrafter"/>
</dbReference>
<sequence length="796" mass="85331">MKSNQERSNESLPPKKREIPSTSRPSEEKTVGLTNENHRTNSLSWLSSKPNSSLGGRHHGPSGASAETGLQKGGSLHKSLSTSMDYSPPSASRSVPVATTVPASYQTAQSQSGTPVSPVQYTSMPQTFQFIGPQYSGPSYAGFINSQLISPTSNSVSSAVSSMAVGVSTSNQRSHMEAFPNMLASGNSLSQQGHKIEPHLDRTPGLVTAGSPTPTSQYVHISSSSQSTVRTLSSPTIPVHLHPHSAVIPNTLSLGAPSQVVVQYTDSGTHFIARDPSKKEDSFRSQAKELLNGEIEKVRRFGVPSTADSQLMKAGNNKLTSQHYETRHIVVHPSTDYSTRDPSGVRTSVMVVPNSNTTATDVDVSQTIKRETSPSAAHNKGSLQHLGKPTNRSYALSPQQTLCPESVKTLATLSPHTVIQTTHSAAEPLSVGLPAAFYAGTQQPVIGYLSSQQQTIGYPGNLPQHLVFPGTQPLLIPVGNPDIESSRVGVTPGIVTSSPQFAAVPHTYVTTPIPKSENYSAETLATQTAYQAALVPAQIHLPVVQSVASHVASAPSLPPYFMKGSIIQLANGELKKVEDLKTDDFIQSADISNDLKIDSSTVERIENSHSPGIAVVQFAVGEHRSQVSVEVLIEYPFFVFGQGWSSCSPERTSQMFDLPCSKLSVGDVCISLTLKNLKNGSIKKGQSMDSANFLLKHPKNDSLSGIRHRYAEQENGINQGSSQISSENGELRSPAAVNVANVESGKPLVTRKRRWSAPETRKLEKCEDEPPLTLPKPSFIPQEVKICIEGRSNVGK</sequence>
<feature type="region of interest" description="Disordered" evidence="9">
    <location>
        <begin position="755"/>
        <end position="777"/>
    </location>
</feature>
<evidence type="ECO:0000256" key="1">
    <source>
        <dbReference type="ARBA" id="ARBA00004123"/>
    </source>
</evidence>
<dbReference type="PROSITE" id="PS51148">
    <property type="entry name" value="AXH"/>
    <property type="match status" value="1"/>
</dbReference>
<dbReference type="GO" id="GO:0005634">
    <property type="term" value="C:nucleus"/>
    <property type="evidence" value="ECO:0007669"/>
    <property type="project" value="UniProtKB-SubCell"/>
</dbReference>
<dbReference type="Pfam" id="PF08517">
    <property type="entry name" value="AXH"/>
    <property type="match status" value="1"/>
</dbReference>
<evidence type="ECO:0000256" key="2">
    <source>
        <dbReference type="ARBA" id="ARBA00007348"/>
    </source>
</evidence>
<dbReference type="InterPro" id="IPR043404">
    <property type="entry name" value="ATAXIN1-like"/>
</dbReference>
<comment type="caution">
    <text evidence="11">The sequence shown here is derived from an EMBL/GenBank/DDBJ whole genome shotgun (WGS) entry which is preliminary data.</text>
</comment>
<dbReference type="InterPro" id="IPR003652">
    <property type="entry name" value="Ataxin_AXH_dom"/>
</dbReference>
<protein>
    <recommendedName>
        <fullName evidence="10">AXH domain-containing protein</fullName>
    </recommendedName>
</protein>
<feature type="domain" description="AXH" evidence="10">
    <location>
        <begin position="549"/>
        <end position="680"/>
    </location>
</feature>
<evidence type="ECO:0000259" key="10">
    <source>
        <dbReference type="PROSITE" id="PS51148"/>
    </source>
</evidence>
<comment type="subcellular location">
    <subcellularLocation>
        <location evidence="1">Nucleus</location>
    </subcellularLocation>
</comment>
<dbReference type="PANTHER" id="PTHR13392:SF5">
    <property type="entry name" value="ATAXIN-1"/>
    <property type="match status" value="1"/>
</dbReference>